<evidence type="ECO:0000313" key="4">
    <source>
        <dbReference type="Proteomes" id="UP000324800"/>
    </source>
</evidence>
<reference evidence="3 4" key="1">
    <citation type="submission" date="2019-03" db="EMBL/GenBank/DDBJ databases">
        <title>Single cell metagenomics reveals metabolic interactions within the superorganism composed of flagellate Streblomastix strix and complex community of Bacteroidetes bacteria on its surface.</title>
        <authorList>
            <person name="Treitli S.C."/>
            <person name="Kolisko M."/>
            <person name="Husnik F."/>
            <person name="Keeling P."/>
            <person name="Hampl V."/>
        </authorList>
    </citation>
    <scope>NUCLEOTIDE SEQUENCE [LARGE SCALE GENOMIC DNA]</scope>
    <source>
        <strain evidence="3">ST1C</strain>
    </source>
</reference>
<evidence type="ECO:0000256" key="1">
    <source>
        <dbReference type="SAM" id="Coils"/>
    </source>
</evidence>
<name>A0A5J4XAC9_9EUKA</name>
<evidence type="ECO:0000256" key="2">
    <source>
        <dbReference type="SAM" id="MobiDB-lite"/>
    </source>
</evidence>
<dbReference type="EMBL" id="SNRW01000064">
    <property type="protein sequence ID" value="KAA6403756.1"/>
    <property type="molecule type" value="Genomic_DNA"/>
</dbReference>
<keyword evidence="1" id="KW-0175">Coiled coil</keyword>
<dbReference type="AlphaFoldDB" id="A0A5J4XAC9"/>
<organism evidence="3 4">
    <name type="scientific">Streblomastix strix</name>
    <dbReference type="NCBI Taxonomy" id="222440"/>
    <lineage>
        <taxon>Eukaryota</taxon>
        <taxon>Metamonada</taxon>
        <taxon>Preaxostyla</taxon>
        <taxon>Oxymonadida</taxon>
        <taxon>Streblomastigidae</taxon>
        <taxon>Streblomastix</taxon>
    </lineage>
</organism>
<comment type="caution">
    <text evidence="3">The sequence shown here is derived from an EMBL/GenBank/DDBJ whole genome shotgun (WGS) entry which is preliminary data.</text>
</comment>
<sequence>MNNADMDTSIYNPVSAVMLWWSSIRETMSDRLTRLELVSFDAFLSFLAAQLLIKRQVTGADIELFLMNLPLNQSEEVLSMMDNEDSSLNTFDQTNQQQIVIQQANKERSQEKSVLYQLKENISDDIDTDVNLPIFNTKHYYQFPGGFFGILKRKLMRVAELLKRRHMCIISYPHFFNMTYLESISILGGMKHVNLTVSHSFSQFIRPLRYALTSAIIGEKICISLVFTDVTAIVDPTMMTSFGDIGYTFGSPLNIPMRQGHDNQSKPNQIGTRSKKGHSFAQSLKDHRFHKSLSIDNTTIAGSDALSPFTLSSILFSLVYSNSSIVYLFSEREINALLMESRQRRLTRSNSHQFLHDQIRRNIRFLFVVERITNDGSRAATSGKMSGNIIDSEEALHTYANNTLNKRKELIRQFIKSASLTDNIVHYQPYQSRFHLQHNLSGDSQRNTESMISLVSDSTKSSKNAQKYIANAHIDKNYEESILTMSTYQTKITKYSSSQLGKNTITQRSSIQTKMPFVFTPINALLKLFPQIPVHIPQNYSGYSFFDWISKDFLFESFVSYPPDHYYNTVINHILPGQLLDSDIIYQMSNPDKETYESQLTLQEGGFTSSSEYKAHLLSGIGQIGTTQDQMTQKIVEEKKKNQNKKEEINENKIDILIDDLNNQMIQTRLLRKVTGHMIIHPAYTALQ</sequence>
<evidence type="ECO:0000313" key="3">
    <source>
        <dbReference type="EMBL" id="KAA6403756.1"/>
    </source>
</evidence>
<accession>A0A5J4XAC9</accession>
<gene>
    <name evidence="3" type="ORF">EZS28_000712</name>
</gene>
<feature type="coiled-coil region" evidence="1">
    <location>
        <begin position="628"/>
        <end position="655"/>
    </location>
</feature>
<protein>
    <submittedName>
        <fullName evidence="3">Uncharacterized protein</fullName>
    </submittedName>
</protein>
<proteinExistence type="predicted"/>
<dbReference type="Proteomes" id="UP000324800">
    <property type="component" value="Unassembled WGS sequence"/>
</dbReference>
<feature type="region of interest" description="Disordered" evidence="2">
    <location>
        <begin position="258"/>
        <end position="277"/>
    </location>
</feature>